<reference evidence="2" key="1">
    <citation type="submission" date="2014-09" db="EMBL/GenBank/DDBJ databases">
        <authorList>
            <person name="Magalhaes I.L.F."/>
            <person name="Oliveira U."/>
            <person name="Santos F.R."/>
            <person name="Vidigal T.H.D.A."/>
            <person name="Brescovit A.D."/>
            <person name="Santos A.J."/>
        </authorList>
    </citation>
    <scope>NUCLEOTIDE SEQUENCE</scope>
    <source>
        <tissue evidence="2">Shoot tissue taken approximately 20 cm above the soil surface</tissue>
    </source>
</reference>
<name>A0A0A8YVL7_ARUDO</name>
<evidence type="ECO:0000256" key="1">
    <source>
        <dbReference type="SAM" id="MobiDB-lite"/>
    </source>
</evidence>
<feature type="region of interest" description="Disordered" evidence="1">
    <location>
        <begin position="1"/>
        <end position="30"/>
    </location>
</feature>
<dbReference type="EMBL" id="GBRH01271258">
    <property type="protein sequence ID" value="JAD26637.1"/>
    <property type="molecule type" value="Transcribed_RNA"/>
</dbReference>
<reference evidence="2" key="2">
    <citation type="journal article" date="2015" name="Data Brief">
        <title>Shoot transcriptome of the giant reed, Arundo donax.</title>
        <authorList>
            <person name="Barrero R.A."/>
            <person name="Guerrero F.D."/>
            <person name="Moolhuijzen P."/>
            <person name="Goolsby J.A."/>
            <person name="Tidwell J."/>
            <person name="Bellgard S.E."/>
            <person name="Bellgard M.I."/>
        </authorList>
    </citation>
    <scope>NUCLEOTIDE SEQUENCE</scope>
    <source>
        <tissue evidence="2">Shoot tissue taken approximately 20 cm above the soil surface</tissue>
    </source>
</reference>
<evidence type="ECO:0000313" key="2">
    <source>
        <dbReference type="EMBL" id="JAD26637.1"/>
    </source>
</evidence>
<accession>A0A0A8YVL7</accession>
<proteinExistence type="predicted"/>
<protein>
    <submittedName>
        <fullName evidence="2">Uncharacterized protein</fullName>
    </submittedName>
</protein>
<dbReference type="AlphaFoldDB" id="A0A0A8YVL7"/>
<sequence length="30" mass="3392">MLPCIAIAPPSSPHTDMPNKSRTSWFCHEH</sequence>
<organism evidence="2">
    <name type="scientific">Arundo donax</name>
    <name type="common">Giant reed</name>
    <name type="synonym">Donax arundinaceus</name>
    <dbReference type="NCBI Taxonomy" id="35708"/>
    <lineage>
        <taxon>Eukaryota</taxon>
        <taxon>Viridiplantae</taxon>
        <taxon>Streptophyta</taxon>
        <taxon>Embryophyta</taxon>
        <taxon>Tracheophyta</taxon>
        <taxon>Spermatophyta</taxon>
        <taxon>Magnoliopsida</taxon>
        <taxon>Liliopsida</taxon>
        <taxon>Poales</taxon>
        <taxon>Poaceae</taxon>
        <taxon>PACMAD clade</taxon>
        <taxon>Arundinoideae</taxon>
        <taxon>Arundineae</taxon>
        <taxon>Arundo</taxon>
    </lineage>
</organism>